<dbReference type="Gene3D" id="1.20.1250.20">
    <property type="entry name" value="MFS general substrate transporter like domains"/>
    <property type="match status" value="1"/>
</dbReference>
<feature type="compositionally biased region" description="Basic and acidic residues" evidence="8">
    <location>
        <begin position="508"/>
        <end position="521"/>
    </location>
</feature>
<dbReference type="PROSITE" id="PS00217">
    <property type="entry name" value="SUGAR_TRANSPORT_2"/>
    <property type="match status" value="1"/>
</dbReference>
<reference evidence="11" key="1">
    <citation type="submission" date="2022-10" db="EMBL/GenBank/DDBJ databases">
        <title>Tapping the CABI collections for fungal endophytes: first genome assemblies for Collariella, Neodidymelliopsis, Ascochyta clinopodiicola, Didymella pomorum, Didymosphaeria variabile, Neocosmospora piperis and Neocucurbitaria cava.</title>
        <authorList>
            <person name="Hill R."/>
        </authorList>
    </citation>
    <scope>NUCLEOTIDE SEQUENCE</scope>
    <source>
        <strain evidence="11">IMI 355082</strain>
    </source>
</reference>
<feature type="transmembrane region" description="Helical" evidence="9">
    <location>
        <begin position="406"/>
        <end position="425"/>
    </location>
</feature>
<keyword evidence="6 9" id="KW-0472">Membrane</keyword>
<evidence type="ECO:0000256" key="1">
    <source>
        <dbReference type="ARBA" id="ARBA00004141"/>
    </source>
</evidence>
<feature type="transmembrane region" description="Helical" evidence="9">
    <location>
        <begin position="437"/>
        <end position="456"/>
    </location>
</feature>
<dbReference type="Proteomes" id="UP001140453">
    <property type="component" value="Unassembled WGS sequence"/>
</dbReference>
<feature type="transmembrane region" description="Helical" evidence="9">
    <location>
        <begin position="88"/>
        <end position="106"/>
    </location>
</feature>
<dbReference type="PROSITE" id="PS50850">
    <property type="entry name" value="MFS"/>
    <property type="match status" value="1"/>
</dbReference>
<dbReference type="EMBL" id="JAPEVB010000002">
    <property type="protein sequence ID" value="KAJ4393494.1"/>
    <property type="molecule type" value="Genomic_DNA"/>
</dbReference>
<evidence type="ECO:0000259" key="10">
    <source>
        <dbReference type="PROSITE" id="PS50850"/>
    </source>
</evidence>
<dbReference type="SUPFAM" id="SSF103473">
    <property type="entry name" value="MFS general substrate transporter"/>
    <property type="match status" value="1"/>
</dbReference>
<evidence type="ECO:0000313" key="12">
    <source>
        <dbReference type="Proteomes" id="UP001140453"/>
    </source>
</evidence>
<feature type="transmembrane region" description="Helical" evidence="9">
    <location>
        <begin position="269"/>
        <end position="288"/>
    </location>
</feature>
<dbReference type="GO" id="GO:0016020">
    <property type="term" value="C:membrane"/>
    <property type="evidence" value="ECO:0007669"/>
    <property type="project" value="UniProtKB-SubCell"/>
</dbReference>
<proteinExistence type="inferred from homology"/>
<feature type="transmembrane region" description="Helical" evidence="9">
    <location>
        <begin position="145"/>
        <end position="168"/>
    </location>
</feature>
<dbReference type="InterPro" id="IPR005828">
    <property type="entry name" value="MFS_sugar_transport-like"/>
</dbReference>
<dbReference type="NCBIfam" id="TIGR00879">
    <property type="entry name" value="SP"/>
    <property type="match status" value="1"/>
</dbReference>
<dbReference type="InterPro" id="IPR036259">
    <property type="entry name" value="MFS_trans_sf"/>
</dbReference>
<feature type="transmembrane region" description="Helical" evidence="9">
    <location>
        <begin position="180"/>
        <end position="197"/>
    </location>
</feature>
<evidence type="ECO:0000256" key="7">
    <source>
        <dbReference type="RuleBase" id="RU003346"/>
    </source>
</evidence>
<evidence type="ECO:0000256" key="5">
    <source>
        <dbReference type="ARBA" id="ARBA00022989"/>
    </source>
</evidence>
<dbReference type="GO" id="GO:0005351">
    <property type="term" value="F:carbohydrate:proton symporter activity"/>
    <property type="evidence" value="ECO:0007669"/>
    <property type="project" value="TreeGrafter"/>
</dbReference>
<comment type="subcellular location">
    <subcellularLocation>
        <location evidence="1">Membrane</location>
        <topology evidence="1">Multi-pass membrane protein</topology>
    </subcellularLocation>
</comment>
<dbReference type="InterPro" id="IPR020846">
    <property type="entry name" value="MFS_dom"/>
</dbReference>
<name>A0A9W9CZF2_9PEZI</name>
<keyword evidence="4 9" id="KW-0812">Transmembrane</keyword>
<dbReference type="InterPro" id="IPR050360">
    <property type="entry name" value="MFS_Sugar_Transporters"/>
</dbReference>
<sequence>MDVIRSKVTGSWLVALITILDAANSCWFGYDQGVMAGVLVSPDFLAVFPSTSNASVSGITSSCFFLGAGAGAIAAFILGDKLGRRKTIALGILCNTIGSLLQTVSWSLEQMIIGRLINGFGIGLVSSMSPVYLSECVKSNVRGMLMGIATCCNVGCFCLASWISYGLYDRGDAFQWRFPLAFQLVFLVAIAPTLWAVPESPRWLLLQDRDEEALLVLSRLHGHNKSVEDSEVLAEFASIKTAIRLEREDRVPMKDVLRHRDRTQNLRRLLLSCGTQFFQQFTGINAWGFYFPTLLQEMVGYDQQMSRLVSAASSTIYVVFSFACLMLIDRLGRRKMMMYSPITIGACLLAAAVCLEVAESDPSKKQTMGKAATSMIILYHVFFGLGFSTVPWVYSAEVNSLGWRTRGAAAATSVNWLGGFVVVQITKVGLDHLKWRFFLMFAIFSFMISPMIYLFYPETSNRTLEDMDQIFIHNPSACVCANRAATQSQRPQLYIDAETVRIAQAGNESREAVVTDNEKRGTPHGSVLEV</sequence>
<feature type="transmembrane region" description="Helical" evidence="9">
    <location>
        <begin position="308"/>
        <end position="328"/>
    </location>
</feature>
<dbReference type="PANTHER" id="PTHR48022">
    <property type="entry name" value="PLASTIDIC GLUCOSE TRANSPORTER 4"/>
    <property type="match status" value="1"/>
</dbReference>
<evidence type="ECO:0000256" key="8">
    <source>
        <dbReference type="SAM" id="MobiDB-lite"/>
    </source>
</evidence>
<evidence type="ECO:0000256" key="3">
    <source>
        <dbReference type="ARBA" id="ARBA00022448"/>
    </source>
</evidence>
<keyword evidence="5 9" id="KW-1133">Transmembrane helix</keyword>
<comment type="similarity">
    <text evidence="2 7">Belongs to the major facilitator superfamily. Sugar transporter (TC 2.A.1.1) family.</text>
</comment>
<dbReference type="Pfam" id="PF00083">
    <property type="entry name" value="Sugar_tr"/>
    <property type="match status" value="1"/>
</dbReference>
<feature type="transmembrane region" description="Helical" evidence="9">
    <location>
        <begin position="12"/>
        <end position="30"/>
    </location>
</feature>
<feature type="transmembrane region" description="Helical" evidence="9">
    <location>
        <begin position="112"/>
        <end position="133"/>
    </location>
</feature>
<keyword evidence="3 7" id="KW-0813">Transport</keyword>
<dbReference type="AlphaFoldDB" id="A0A9W9CZF2"/>
<feature type="transmembrane region" description="Helical" evidence="9">
    <location>
        <begin position="54"/>
        <end position="76"/>
    </location>
</feature>
<evidence type="ECO:0000313" key="11">
    <source>
        <dbReference type="EMBL" id="KAJ4393494.1"/>
    </source>
</evidence>
<evidence type="ECO:0000256" key="4">
    <source>
        <dbReference type="ARBA" id="ARBA00022692"/>
    </source>
</evidence>
<dbReference type="InterPro" id="IPR003663">
    <property type="entry name" value="Sugar/inositol_transpt"/>
</dbReference>
<evidence type="ECO:0000256" key="2">
    <source>
        <dbReference type="ARBA" id="ARBA00010992"/>
    </source>
</evidence>
<keyword evidence="12" id="KW-1185">Reference proteome</keyword>
<accession>A0A9W9CZF2</accession>
<gene>
    <name evidence="11" type="ORF">N0V93_002706</name>
</gene>
<feature type="domain" description="Major facilitator superfamily (MFS) profile" evidence="10">
    <location>
        <begin position="17"/>
        <end position="460"/>
    </location>
</feature>
<evidence type="ECO:0000256" key="6">
    <source>
        <dbReference type="ARBA" id="ARBA00023136"/>
    </source>
</evidence>
<dbReference type="OrthoDB" id="6339427at2759"/>
<protein>
    <recommendedName>
        <fullName evidence="10">Major facilitator superfamily (MFS) profile domain-containing protein</fullName>
    </recommendedName>
</protein>
<comment type="caution">
    <text evidence="11">The sequence shown here is derived from an EMBL/GenBank/DDBJ whole genome shotgun (WGS) entry which is preliminary data.</text>
</comment>
<dbReference type="FunFam" id="1.20.1250.20:FF:000134">
    <property type="entry name" value="MFS sugar transporter protein"/>
    <property type="match status" value="1"/>
</dbReference>
<evidence type="ECO:0000256" key="9">
    <source>
        <dbReference type="SAM" id="Phobius"/>
    </source>
</evidence>
<dbReference type="PANTHER" id="PTHR48022:SF26">
    <property type="entry name" value="MAJOR FACILITATOR SUPERFAMILY (MFS) PROFILE DOMAIN-CONTAINING PROTEIN-RELATED"/>
    <property type="match status" value="1"/>
</dbReference>
<organism evidence="11 12">
    <name type="scientific">Gnomoniopsis smithogilvyi</name>
    <dbReference type="NCBI Taxonomy" id="1191159"/>
    <lineage>
        <taxon>Eukaryota</taxon>
        <taxon>Fungi</taxon>
        <taxon>Dikarya</taxon>
        <taxon>Ascomycota</taxon>
        <taxon>Pezizomycotina</taxon>
        <taxon>Sordariomycetes</taxon>
        <taxon>Sordariomycetidae</taxon>
        <taxon>Diaporthales</taxon>
        <taxon>Gnomoniaceae</taxon>
        <taxon>Gnomoniopsis</taxon>
    </lineage>
</organism>
<dbReference type="PRINTS" id="PR00171">
    <property type="entry name" value="SUGRTRNSPORT"/>
</dbReference>
<feature type="transmembrane region" description="Helical" evidence="9">
    <location>
        <begin position="372"/>
        <end position="394"/>
    </location>
</feature>
<feature type="region of interest" description="Disordered" evidence="8">
    <location>
        <begin position="508"/>
        <end position="530"/>
    </location>
</feature>
<dbReference type="InterPro" id="IPR005829">
    <property type="entry name" value="Sugar_transporter_CS"/>
</dbReference>